<name>A0A443SA98_9ACAR</name>
<dbReference type="Pfam" id="PF13895">
    <property type="entry name" value="Ig_2"/>
    <property type="match status" value="1"/>
</dbReference>
<dbReference type="InterPro" id="IPR013783">
    <property type="entry name" value="Ig-like_fold"/>
</dbReference>
<gene>
    <name evidence="2" type="ORF">B4U80_11569</name>
</gene>
<dbReference type="Gene3D" id="2.60.40.10">
    <property type="entry name" value="Immunoglobulins"/>
    <property type="match status" value="1"/>
</dbReference>
<dbReference type="SUPFAM" id="SSF48726">
    <property type="entry name" value="Immunoglobulin"/>
    <property type="match status" value="1"/>
</dbReference>
<keyword evidence="3" id="KW-1185">Reference proteome</keyword>
<accession>A0A443SA98</accession>
<protein>
    <recommendedName>
        <fullName evidence="1">Ig-like domain-containing protein</fullName>
    </recommendedName>
</protein>
<dbReference type="PANTHER" id="PTHR21261">
    <property type="entry name" value="BEAT PROTEIN"/>
    <property type="match status" value="1"/>
</dbReference>
<dbReference type="STRING" id="299467.A0A443SA98"/>
<dbReference type="FunFam" id="2.60.40.10:FF:000437">
    <property type="entry name" value="Beat-IIIc, isoform A"/>
    <property type="match status" value="1"/>
</dbReference>
<dbReference type="SMART" id="SM00409">
    <property type="entry name" value="IG"/>
    <property type="match status" value="1"/>
</dbReference>
<dbReference type="PANTHER" id="PTHR21261:SF15">
    <property type="entry name" value="BEATEN PATH IIIA, ISOFORM D-RELATED"/>
    <property type="match status" value="1"/>
</dbReference>
<dbReference type="OrthoDB" id="6343941at2759"/>
<proteinExistence type="predicted"/>
<dbReference type="AlphaFoldDB" id="A0A443SA98"/>
<dbReference type="Proteomes" id="UP000288716">
    <property type="component" value="Unassembled WGS sequence"/>
</dbReference>
<dbReference type="InterPro" id="IPR007110">
    <property type="entry name" value="Ig-like_dom"/>
</dbReference>
<comment type="caution">
    <text evidence="2">The sequence shown here is derived from an EMBL/GenBank/DDBJ whole genome shotgun (WGS) entry which is preliminary data.</text>
</comment>
<feature type="domain" description="Ig-like" evidence="1">
    <location>
        <begin position="15"/>
        <end position="99"/>
    </location>
</feature>
<dbReference type="InterPro" id="IPR003599">
    <property type="entry name" value="Ig_sub"/>
</dbReference>
<evidence type="ECO:0000313" key="2">
    <source>
        <dbReference type="EMBL" id="RWS24478.1"/>
    </source>
</evidence>
<reference evidence="2 3" key="1">
    <citation type="journal article" date="2018" name="Gigascience">
        <title>Genomes of trombidid mites reveal novel predicted allergens and laterally-transferred genes associated with secondary metabolism.</title>
        <authorList>
            <person name="Dong X."/>
            <person name="Chaisiri K."/>
            <person name="Xia D."/>
            <person name="Armstrong S.D."/>
            <person name="Fang Y."/>
            <person name="Donnelly M.J."/>
            <person name="Kadowaki T."/>
            <person name="McGarry J.W."/>
            <person name="Darby A.C."/>
            <person name="Makepeace B.L."/>
        </authorList>
    </citation>
    <scope>NUCLEOTIDE SEQUENCE [LARGE SCALE GENOMIC DNA]</scope>
    <source>
        <strain evidence="2">UoL-UT</strain>
    </source>
</reference>
<dbReference type="VEuPathDB" id="VectorBase:LDEU007562"/>
<evidence type="ECO:0000259" key="1">
    <source>
        <dbReference type="PROSITE" id="PS50835"/>
    </source>
</evidence>
<feature type="non-terminal residue" evidence="2">
    <location>
        <position position="1"/>
    </location>
</feature>
<dbReference type="InterPro" id="IPR036179">
    <property type="entry name" value="Ig-like_dom_sf"/>
</dbReference>
<dbReference type="EMBL" id="NCKV01004828">
    <property type="protein sequence ID" value="RWS24478.1"/>
    <property type="molecule type" value="Genomic_DNA"/>
</dbReference>
<dbReference type="PROSITE" id="PS50835">
    <property type="entry name" value="IG_LIKE"/>
    <property type="match status" value="1"/>
</dbReference>
<organism evidence="2 3">
    <name type="scientific">Leptotrombidium deliense</name>
    <dbReference type="NCBI Taxonomy" id="299467"/>
    <lineage>
        <taxon>Eukaryota</taxon>
        <taxon>Metazoa</taxon>
        <taxon>Ecdysozoa</taxon>
        <taxon>Arthropoda</taxon>
        <taxon>Chelicerata</taxon>
        <taxon>Arachnida</taxon>
        <taxon>Acari</taxon>
        <taxon>Acariformes</taxon>
        <taxon>Trombidiformes</taxon>
        <taxon>Prostigmata</taxon>
        <taxon>Anystina</taxon>
        <taxon>Parasitengona</taxon>
        <taxon>Trombiculoidea</taxon>
        <taxon>Trombiculidae</taxon>
        <taxon>Leptotrombidium</taxon>
    </lineage>
</organism>
<sequence>LRLIHVHVPSYVIIGESVWLNCSYDLERDQLYSIKWYKNNSEFYRFLPTDDPPGQNYRADGVYLDLSKSTFGNISLSRTDFNSEGIYRCEVSAEAPTFQTVKGQRALKVYCK</sequence>
<evidence type="ECO:0000313" key="3">
    <source>
        <dbReference type="Proteomes" id="UP000288716"/>
    </source>
</evidence>